<keyword evidence="1" id="KW-0472">Membrane</keyword>
<evidence type="ECO:0000313" key="3">
    <source>
        <dbReference type="Proteomes" id="UP001231362"/>
    </source>
</evidence>
<name>A0ABT9V410_9BACL</name>
<keyword evidence="1" id="KW-0812">Transmembrane</keyword>
<evidence type="ECO:0000313" key="2">
    <source>
        <dbReference type="EMBL" id="MDQ0155692.1"/>
    </source>
</evidence>
<protein>
    <submittedName>
        <fullName evidence="2">Uncharacterized protein</fullName>
    </submittedName>
</protein>
<feature type="transmembrane region" description="Helical" evidence="1">
    <location>
        <begin position="36"/>
        <end position="57"/>
    </location>
</feature>
<sequence>MSAIFTTFIPIAIFLILPVIIIFARSKTKAISVKITHWLLLVYGGVLLIAMAMSSFIKAEEPTIYQKKPIDFYETANKGRMSEIGKEYVLAENSYEFKGESLSIKSSVPETIFVERKKEGDDRLEVYFYGNGLNVSGLDFTERVIPPSTRLNGEILTVTYPGFQEMKIAFVKNEFMINQFKNQKSLHQMVDYDSTIIYMKIPQNLKISPNPDIYIEYIN</sequence>
<evidence type="ECO:0000256" key="1">
    <source>
        <dbReference type="SAM" id="Phobius"/>
    </source>
</evidence>
<dbReference type="EMBL" id="JAUSTU010000008">
    <property type="protein sequence ID" value="MDQ0155692.1"/>
    <property type="molecule type" value="Genomic_DNA"/>
</dbReference>
<accession>A0ABT9V410</accession>
<gene>
    <name evidence="2" type="ORF">J2S07_001997</name>
</gene>
<proteinExistence type="predicted"/>
<keyword evidence="3" id="KW-1185">Reference proteome</keyword>
<comment type="caution">
    <text evidence="2">The sequence shown here is derived from an EMBL/GenBank/DDBJ whole genome shotgun (WGS) entry which is preliminary data.</text>
</comment>
<reference evidence="2 3" key="1">
    <citation type="submission" date="2023-07" db="EMBL/GenBank/DDBJ databases">
        <title>Genomic Encyclopedia of Type Strains, Phase IV (KMG-IV): sequencing the most valuable type-strain genomes for metagenomic binning, comparative biology and taxonomic classification.</title>
        <authorList>
            <person name="Goeker M."/>
        </authorList>
    </citation>
    <scope>NUCLEOTIDE SEQUENCE [LARGE SCALE GENOMIC DNA]</scope>
    <source>
        <strain evidence="2 3">DSM 23948</strain>
    </source>
</reference>
<dbReference type="RefSeq" id="WP_307150223.1">
    <property type="nucleotide sequence ID" value="NZ_JAUSTU010000008.1"/>
</dbReference>
<organism evidence="2 3">
    <name type="scientific">Anoxybacillus andreesenii</name>
    <dbReference type="NCBI Taxonomy" id="1325932"/>
    <lineage>
        <taxon>Bacteria</taxon>
        <taxon>Bacillati</taxon>
        <taxon>Bacillota</taxon>
        <taxon>Bacilli</taxon>
        <taxon>Bacillales</taxon>
        <taxon>Anoxybacillaceae</taxon>
        <taxon>Anoxybacillus</taxon>
    </lineage>
</organism>
<feature type="transmembrane region" description="Helical" evidence="1">
    <location>
        <begin position="6"/>
        <end position="24"/>
    </location>
</feature>
<keyword evidence="1" id="KW-1133">Transmembrane helix</keyword>
<dbReference type="Proteomes" id="UP001231362">
    <property type="component" value="Unassembled WGS sequence"/>
</dbReference>